<evidence type="ECO:0000313" key="3">
    <source>
        <dbReference type="Proteomes" id="UP001292079"/>
    </source>
</evidence>
<feature type="signal peptide" evidence="1">
    <location>
        <begin position="1"/>
        <end position="21"/>
    </location>
</feature>
<name>A0AAE2D6R1_SCHME</name>
<reference evidence="2" key="2">
    <citation type="journal article" date="2023" name="Infect Dis Poverty">
        <title>Chromosome-scale genome of the human blood fluke Schistosoma mekongi and its implications for public health.</title>
        <authorList>
            <person name="Zhou M."/>
            <person name="Xu L."/>
            <person name="Xu D."/>
            <person name="Chen W."/>
            <person name="Khan J."/>
            <person name="Hu Y."/>
            <person name="Huang H."/>
            <person name="Wei H."/>
            <person name="Zhang Y."/>
            <person name="Chusongsang P."/>
            <person name="Tanasarnprasert K."/>
            <person name="Hu X."/>
            <person name="Limpanont Y."/>
            <person name="Lv Z."/>
        </authorList>
    </citation>
    <scope>NUCLEOTIDE SEQUENCE</scope>
    <source>
        <strain evidence="2">LV_2022a</strain>
    </source>
</reference>
<feature type="chain" id="PRO_5042155584" evidence="1">
    <location>
        <begin position="22"/>
        <end position="178"/>
    </location>
</feature>
<proteinExistence type="predicted"/>
<evidence type="ECO:0000313" key="2">
    <source>
        <dbReference type="EMBL" id="KAK4473247.1"/>
    </source>
</evidence>
<reference evidence="2" key="1">
    <citation type="submission" date="2022-04" db="EMBL/GenBank/DDBJ databases">
        <authorList>
            <person name="Xu L."/>
            <person name="Lv Z."/>
        </authorList>
    </citation>
    <scope>NUCLEOTIDE SEQUENCE</scope>
    <source>
        <strain evidence="2">LV_2022a</strain>
    </source>
</reference>
<dbReference type="Proteomes" id="UP001292079">
    <property type="component" value="Unassembled WGS sequence"/>
</dbReference>
<dbReference type="EMBL" id="JALJAT010000002">
    <property type="protein sequence ID" value="KAK4473247.1"/>
    <property type="molecule type" value="Genomic_DNA"/>
</dbReference>
<keyword evidence="3" id="KW-1185">Reference proteome</keyword>
<sequence length="178" mass="20728">MIRLSTLVLFIILGIIYSVKTNEVTILALLQSFYYPSKHTLYHRWCDDNNEHNYCSPLFVICTTKLHMRYRRCLSKYIFGGSGPQYEHKKLILFTEQLGENITNPLKFTTPHWTNDTALHLAVFNKKVDLPSLLGRRSILLDWIKTPSTNESETWKEVYFTSEDTGMNLTALIKVFTS</sequence>
<protein>
    <submittedName>
        <fullName evidence="2">Uncharacterized protein</fullName>
    </submittedName>
</protein>
<evidence type="ECO:0000256" key="1">
    <source>
        <dbReference type="SAM" id="SignalP"/>
    </source>
</evidence>
<keyword evidence="1" id="KW-0732">Signal</keyword>
<organism evidence="2 3">
    <name type="scientific">Schistosoma mekongi</name>
    <name type="common">Parasitic worm</name>
    <dbReference type="NCBI Taxonomy" id="38744"/>
    <lineage>
        <taxon>Eukaryota</taxon>
        <taxon>Metazoa</taxon>
        <taxon>Spiralia</taxon>
        <taxon>Lophotrochozoa</taxon>
        <taxon>Platyhelminthes</taxon>
        <taxon>Trematoda</taxon>
        <taxon>Digenea</taxon>
        <taxon>Strigeidida</taxon>
        <taxon>Schistosomatoidea</taxon>
        <taxon>Schistosomatidae</taxon>
        <taxon>Schistosoma</taxon>
    </lineage>
</organism>
<accession>A0AAE2D6R1</accession>
<dbReference type="AlphaFoldDB" id="A0AAE2D6R1"/>
<comment type="caution">
    <text evidence="2">The sequence shown here is derived from an EMBL/GenBank/DDBJ whole genome shotgun (WGS) entry which is preliminary data.</text>
</comment>
<gene>
    <name evidence="2" type="ORF">MN116_004419</name>
</gene>